<feature type="transmembrane region" description="Helical" evidence="1">
    <location>
        <begin position="269"/>
        <end position="288"/>
    </location>
</feature>
<dbReference type="PANTHER" id="PTHR34301:SF8">
    <property type="entry name" value="ATPASE DOMAIN-CONTAINING PROTEIN"/>
    <property type="match status" value="1"/>
</dbReference>
<feature type="transmembrane region" description="Helical" evidence="1">
    <location>
        <begin position="149"/>
        <end position="169"/>
    </location>
</feature>
<feature type="transmembrane region" description="Helical" evidence="1">
    <location>
        <begin position="240"/>
        <end position="263"/>
    </location>
</feature>
<dbReference type="Gene3D" id="3.40.50.300">
    <property type="entry name" value="P-loop containing nucleotide triphosphate hydrolases"/>
    <property type="match status" value="1"/>
</dbReference>
<evidence type="ECO:0000313" key="3">
    <source>
        <dbReference type="Proteomes" id="UP000236724"/>
    </source>
</evidence>
<dbReference type="RefSeq" id="WP_103922327.1">
    <property type="nucleotide sequence ID" value="NZ_FMSV02000556.1"/>
</dbReference>
<feature type="transmembrane region" description="Helical" evidence="1">
    <location>
        <begin position="40"/>
        <end position="61"/>
    </location>
</feature>
<dbReference type="PANTHER" id="PTHR34301">
    <property type="entry name" value="DNA-BINDING PROTEIN-RELATED"/>
    <property type="match status" value="1"/>
</dbReference>
<feature type="transmembrane region" description="Helical" evidence="1">
    <location>
        <begin position="97"/>
        <end position="114"/>
    </location>
</feature>
<dbReference type="AlphaFoldDB" id="A0A1H6FID2"/>
<dbReference type="EMBL" id="FMSV02000556">
    <property type="protein sequence ID" value="SEH08815.1"/>
    <property type="molecule type" value="Genomic_DNA"/>
</dbReference>
<feature type="transmembrane region" description="Helical" evidence="1">
    <location>
        <begin position="7"/>
        <end position="28"/>
    </location>
</feature>
<feature type="transmembrane region" description="Helical" evidence="1">
    <location>
        <begin position="121"/>
        <end position="137"/>
    </location>
</feature>
<dbReference type="InterPro" id="IPR027417">
    <property type="entry name" value="P-loop_NTPase"/>
</dbReference>
<protein>
    <submittedName>
        <fullName evidence="2">Archaeal ATPase</fullName>
    </submittedName>
</protein>
<feature type="transmembrane region" description="Helical" evidence="1">
    <location>
        <begin position="205"/>
        <end position="228"/>
    </location>
</feature>
<evidence type="ECO:0000256" key="1">
    <source>
        <dbReference type="SAM" id="Phobius"/>
    </source>
</evidence>
<evidence type="ECO:0000313" key="2">
    <source>
        <dbReference type="EMBL" id="SEH08815.1"/>
    </source>
</evidence>
<keyword evidence="1" id="KW-0812">Transmembrane</keyword>
<proteinExistence type="predicted"/>
<dbReference type="SUPFAM" id="SSF52540">
    <property type="entry name" value="P-loop containing nucleoside triphosphate hydrolases"/>
    <property type="match status" value="1"/>
</dbReference>
<feature type="transmembrane region" description="Helical" evidence="1">
    <location>
        <begin position="181"/>
        <end position="199"/>
    </location>
</feature>
<organism evidence="2 3">
    <name type="scientific">Candidatus Venteria ishoeyi</name>
    <dbReference type="NCBI Taxonomy" id="1899563"/>
    <lineage>
        <taxon>Bacteria</taxon>
        <taxon>Pseudomonadati</taxon>
        <taxon>Pseudomonadota</taxon>
        <taxon>Gammaproteobacteria</taxon>
        <taxon>Thiotrichales</taxon>
        <taxon>Thiotrichaceae</taxon>
        <taxon>Venteria</taxon>
    </lineage>
</organism>
<keyword evidence="3" id="KW-1185">Reference proteome</keyword>
<keyword evidence="1" id="KW-0472">Membrane</keyword>
<sequence>MTQITSLYVFVLFGNISIISMRLNQLHWRDWQSLLLYRQFSLYLCLLPLLCSLTTGLVLLLSGYAWKYIQLGMVCAGSWNFITSLLLGISIDLAKAAIAGFWGGLLVGLLLCGLNTGLMTVLWAALFMLGVFVSLLLSRRQFVCMLFSWKLGIGFVIALSVFSLIYILVNAGLGQFSWDGINLRLWLIALLISFGAGAYRSKYFWFWASISAVLPGLILALFFLQAYWIKPSLPLAVQWFFTDAILSASLVILVGSVFLAAYLPAYYFVNQQLGLIAGGLSLYSLYCFIYWEQPVWMLLLGLLAWGLGLAQAWWRPVLSYPLQGLWHLVLLHIEHYRYRQGLAPAYLYWHSAFWDKRQFLPWLDLVQHLRLLKQYAPMQLPLYLEKLACTQQAWIVGRLSLLEDMANLEAVSDMRQLSQVHQQLSYTEGIAIEASIIRRFKLISQDVAAALEQNSLYNQRLMLTDIEERLDHLILEISQHPKRVAKPFQIILAQWHDKIFKENKEISIQSYQQQEIYNPYVVGVPLTTKQEIFIGRDDIMHRIEHVLLARQAPPILLYGQRRMGKTSLLNNLRRLLSSHFCFVYVDFQSPRLLTNQAEQILSGLVQVINRSLDLQYPEKVCPSLDSDTSQDTLVTFDNWLDQMADYLGDQVLLLALDEFVTLEERVQSGHLAAHELNTVLGIFRHIVQHRPCFRLLLSGSHQLDELHGWAGYFINVQVITVAYLDKAEALKLITAPVSGYKLRYTDDALAYILKLTHCHPALVQLLCNELVELKNTQPTKVRHLVCFEDVKATVPLALSAGSFYFNDMIYNQIDKHDLLLLNAIAAVGESAWQQVDMQQHQTRLQHLLQRDLIQASPRQAGYYQVHIELLRQAVCMSQTLA</sequence>
<keyword evidence="1" id="KW-1133">Transmembrane helix</keyword>
<reference evidence="2 3" key="1">
    <citation type="submission" date="2016-10" db="EMBL/GenBank/DDBJ databases">
        <authorList>
            <person name="de Groot N.N."/>
        </authorList>
    </citation>
    <scope>NUCLEOTIDE SEQUENCE [LARGE SCALE GENOMIC DNA]</scope>
    <source>
        <strain evidence="2">MBHS1</strain>
    </source>
</reference>
<name>A0A1H6FID2_9GAMM</name>
<feature type="transmembrane region" description="Helical" evidence="1">
    <location>
        <begin position="68"/>
        <end position="91"/>
    </location>
</feature>
<dbReference type="Proteomes" id="UP000236724">
    <property type="component" value="Unassembled WGS sequence"/>
</dbReference>
<accession>A0A1H6FID2</accession>
<gene>
    <name evidence="2" type="ORF">MBHS_04708</name>
</gene>